<dbReference type="InterPro" id="IPR006461">
    <property type="entry name" value="PLAC_motif_containing"/>
</dbReference>
<dbReference type="InParanoid" id="A0A6P9DE56"/>
<accession>A0A6P9DE56</accession>
<feature type="region of interest" description="Disordered" evidence="2">
    <location>
        <begin position="1"/>
        <end position="31"/>
    </location>
</feature>
<gene>
    <name evidence="4" type="primary">LOC117677673</name>
</gene>
<keyword evidence="3" id="KW-1185">Reference proteome</keyword>
<dbReference type="GeneID" id="117677673"/>
<evidence type="ECO:0000256" key="2">
    <source>
        <dbReference type="SAM" id="MobiDB-lite"/>
    </source>
</evidence>
<reference evidence="4" key="1">
    <citation type="submission" date="2025-08" db="UniProtKB">
        <authorList>
            <consortium name="RefSeq"/>
        </authorList>
    </citation>
    <scope>IDENTIFICATION</scope>
    <source>
        <tissue evidence="4">Blood</tissue>
    </source>
</reference>
<feature type="compositionally biased region" description="Low complexity" evidence="2">
    <location>
        <begin position="11"/>
        <end position="24"/>
    </location>
</feature>
<evidence type="ECO:0000313" key="3">
    <source>
        <dbReference type="Proteomes" id="UP001652622"/>
    </source>
</evidence>
<evidence type="ECO:0000313" key="4">
    <source>
        <dbReference type="RefSeq" id="XP_034293912.1"/>
    </source>
</evidence>
<comment type="similarity">
    <text evidence="1">Belongs to the cornifelin family.</text>
</comment>
<protein>
    <submittedName>
        <fullName evidence="4">Cornifelin homolog A-like</fullName>
    </submittedName>
</protein>
<sequence>MAFRSFPAVPSQPCTTQPCTTQPSASNPSSCRAPYRDWKSDLTDCCVDKQICICGTFAPCVLACQVATGLGECCCLPLLPGAMVAARTALREQLRIEGDVCRDWLATCCCCPCAMCQMAREMKNPC</sequence>
<name>A0A6P9DE56_PANGU</name>
<dbReference type="AlphaFoldDB" id="A0A6P9DE56"/>
<proteinExistence type="inferred from homology"/>
<dbReference type="Proteomes" id="UP001652622">
    <property type="component" value="Unplaced"/>
</dbReference>
<dbReference type="RefSeq" id="XP_034293912.1">
    <property type="nucleotide sequence ID" value="XM_034438021.2"/>
</dbReference>
<evidence type="ECO:0000256" key="1">
    <source>
        <dbReference type="ARBA" id="ARBA00009024"/>
    </source>
</evidence>
<organism evidence="3 4">
    <name type="scientific">Pantherophis guttatus</name>
    <name type="common">Corn snake</name>
    <name type="synonym">Elaphe guttata</name>
    <dbReference type="NCBI Taxonomy" id="94885"/>
    <lineage>
        <taxon>Eukaryota</taxon>
        <taxon>Metazoa</taxon>
        <taxon>Chordata</taxon>
        <taxon>Craniata</taxon>
        <taxon>Vertebrata</taxon>
        <taxon>Euteleostomi</taxon>
        <taxon>Lepidosauria</taxon>
        <taxon>Squamata</taxon>
        <taxon>Bifurcata</taxon>
        <taxon>Unidentata</taxon>
        <taxon>Episquamata</taxon>
        <taxon>Toxicofera</taxon>
        <taxon>Serpentes</taxon>
        <taxon>Colubroidea</taxon>
        <taxon>Colubridae</taxon>
        <taxon>Colubrinae</taxon>
        <taxon>Pantherophis</taxon>
    </lineage>
</organism>
<dbReference type="PANTHER" id="PTHR15907">
    <property type="entry name" value="DUF614 FAMILY PROTEIN-RELATED"/>
    <property type="match status" value="1"/>
</dbReference>
<dbReference type="OMA" id="DKTICAC"/>
<dbReference type="NCBIfam" id="TIGR01571">
    <property type="entry name" value="A_thal_Cys_rich"/>
    <property type="match status" value="1"/>
</dbReference>
<dbReference type="KEGG" id="pgut:117677673"/>
<dbReference type="Pfam" id="PF04749">
    <property type="entry name" value="PLAC8"/>
    <property type="match status" value="1"/>
</dbReference>